<accession>A0ABN2MCA1</accession>
<feature type="compositionally biased region" description="Basic and acidic residues" evidence="1">
    <location>
        <begin position="1"/>
        <end position="10"/>
    </location>
</feature>
<dbReference type="EMBL" id="BAAANJ010000019">
    <property type="protein sequence ID" value="GAA1819505.1"/>
    <property type="molecule type" value="Genomic_DNA"/>
</dbReference>
<evidence type="ECO:0000313" key="3">
    <source>
        <dbReference type="Proteomes" id="UP001500002"/>
    </source>
</evidence>
<name>A0ABN2MCA1_9MICO</name>
<evidence type="ECO:0000313" key="2">
    <source>
        <dbReference type="EMBL" id="GAA1819505.1"/>
    </source>
</evidence>
<gene>
    <name evidence="2" type="ORF">GCM10009749_32430</name>
</gene>
<proteinExistence type="predicted"/>
<organism evidence="2 3">
    <name type="scientific">Agromyces neolithicus</name>
    <dbReference type="NCBI Taxonomy" id="269420"/>
    <lineage>
        <taxon>Bacteria</taxon>
        <taxon>Bacillati</taxon>
        <taxon>Actinomycetota</taxon>
        <taxon>Actinomycetes</taxon>
        <taxon>Micrococcales</taxon>
        <taxon>Microbacteriaceae</taxon>
        <taxon>Agromyces</taxon>
    </lineage>
</organism>
<protein>
    <submittedName>
        <fullName evidence="2">Uncharacterized protein</fullName>
    </submittedName>
</protein>
<sequence>MSHREPHAATEPRTGAVKGMRGCESATECSSDRPGHGLHAMQQRLAATTASKWVDGFVVSTDDAGFATIAGFDGGAVQRVWHHDAFAGALRAGDPVAVHAVYGVLARGAERFSVAYA</sequence>
<reference evidence="2 3" key="1">
    <citation type="journal article" date="2019" name="Int. J. Syst. Evol. Microbiol.">
        <title>The Global Catalogue of Microorganisms (GCM) 10K type strain sequencing project: providing services to taxonomists for standard genome sequencing and annotation.</title>
        <authorList>
            <consortium name="The Broad Institute Genomics Platform"/>
            <consortium name="The Broad Institute Genome Sequencing Center for Infectious Disease"/>
            <person name="Wu L."/>
            <person name="Ma J."/>
        </authorList>
    </citation>
    <scope>NUCLEOTIDE SEQUENCE [LARGE SCALE GENOMIC DNA]</scope>
    <source>
        <strain evidence="2 3">JCM 14322</strain>
    </source>
</reference>
<comment type="caution">
    <text evidence="2">The sequence shown here is derived from an EMBL/GenBank/DDBJ whole genome shotgun (WGS) entry which is preliminary data.</text>
</comment>
<feature type="region of interest" description="Disordered" evidence="1">
    <location>
        <begin position="1"/>
        <end position="36"/>
    </location>
</feature>
<keyword evidence="3" id="KW-1185">Reference proteome</keyword>
<evidence type="ECO:0000256" key="1">
    <source>
        <dbReference type="SAM" id="MobiDB-lite"/>
    </source>
</evidence>
<dbReference type="Proteomes" id="UP001500002">
    <property type="component" value="Unassembled WGS sequence"/>
</dbReference>
<dbReference type="RefSeq" id="WP_344297492.1">
    <property type="nucleotide sequence ID" value="NZ_BAAANJ010000019.1"/>
</dbReference>